<organism evidence="2 3">
    <name type="scientific">Pseudonocardia oroxyli</name>
    <dbReference type="NCBI Taxonomy" id="366584"/>
    <lineage>
        <taxon>Bacteria</taxon>
        <taxon>Bacillati</taxon>
        <taxon>Actinomycetota</taxon>
        <taxon>Actinomycetes</taxon>
        <taxon>Pseudonocardiales</taxon>
        <taxon>Pseudonocardiaceae</taxon>
        <taxon>Pseudonocardia</taxon>
    </lineage>
</organism>
<dbReference type="AlphaFoldDB" id="A0A1G7UYS9"/>
<dbReference type="EMBL" id="FNBE01000012">
    <property type="protein sequence ID" value="SDG52755.1"/>
    <property type="molecule type" value="Genomic_DNA"/>
</dbReference>
<evidence type="ECO:0000313" key="3">
    <source>
        <dbReference type="Proteomes" id="UP000198967"/>
    </source>
</evidence>
<sequence>MSDRYAPFGYNAREPWAPPQYTGEPTAAERAPGGTATLVALAVLFVLIGGAAYLYGALALL</sequence>
<accession>A0A1G7UYS9</accession>
<keyword evidence="1" id="KW-0472">Membrane</keyword>
<keyword evidence="1" id="KW-1133">Transmembrane helix</keyword>
<protein>
    <submittedName>
        <fullName evidence="2">Uncharacterized protein</fullName>
    </submittedName>
</protein>
<keyword evidence="3" id="KW-1185">Reference proteome</keyword>
<reference evidence="2 3" key="1">
    <citation type="submission" date="2016-10" db="EMBL/GenBank/DDBJ databases">
        <authorList>
            <person name="de Groot N.N."/>
        </authorList>
    </citation>
    <scope>NUCLEOTIDE SEQUENCE [LARGE SCALE GENOMIC DNA]</scope>
    <source>
        <strain evidence="2 3">CGMCC 4.3143</strain>
    </source>
</reference>
<dbReference type="RefSeq" id="WP_093086748.1">
    <property type="nucleotide sequence ID" value="NZ_FNBE01000012.1"/>
</dbReference>
<proteinExistence type="predicted"/>
<gene>
    <name evidence="2" type="ORF">SAMN05216377_112204</name>
</gene>
<evidence type="ECO:0000313" key="2">
    <source>
        <dbReference type="EMBL" id="SDG52755.1"/>
    </source>
</evidence>
<feature type="transmembrane region" description="Helical" evidence="1">
    <location>
        <begin position="38"/>
        <end position="60"/>
    </location>
</feature>
<dbReference type="Proteomes" id="UP000198967">
    <property type="component" value="Unassembled WGS sequence"/>
</dbReference>
<name>A0A1G7UYS9_PSEOR</name>
<dbReference type="STRING" id="366584.SAMN05216377_112204"/>
<evidence type="ECO:0000256" key="1">
    <source>
        <dbReference type="SAM" id="Phobius"/>
    </source>
</evidence>
<keyword evidence="1" id="KW-0812">Transmembrane</keyword>